<evidence type="ECO:0000256" key="5">
    <source>
        <dbReference type="RuleBase" id="RU363099"/>
    </source>
</evidence>
<dbReference type="GO" id="GO:0030246">
    <property type="term" value="F:carbohydrate binding"/>
    <property type="evidence" value="ECO:0007669"/>
    <property type="project" value="UniProtKB-KW"/>
</dbReference>
<dbReference type="Gramene" id="TraesARI7A03G04008720.1">
    <property type="protein sequence ID" value="TraesARI7A03G04008720.1"/>
    <property type="gene ID" value="TraesARI7A03G04008720"/>
</dbReference>
<evidence type="ECO:0000256" key="4">
    <source>
        <dbReference type="ARBA" id="ARBA00022734"/>
    </source>
</evidence>
<dbReference type="STRING" id="4565.A0A341YLK9"/>
<comment type="similarity">
    <text evidence="1 5">Belongs to the plant dirigent protein family.</text>
</comment>
<keyword evidence="4" id="KW-0430">Lectin</keyword>
<dbReference type="SMART" id="SM00915">
    <property type="entry name" value="Jacalin"/>
    <property type="match status" value="1"/>
</dbReference>
<dbReference type="Gramene" id="TraesROB_scaffold_190275_01G000100.1">
    <property type="protein sequence ID" value="TraesROB_scaffold_190275_01G000100.1"/>
    <property type="gene ID" value="TraesROB_scaffold_190275_01G000100"/>
</dbReference>
<feature type="domain" description="Jacalin-type lectin" evidence="6">
    <location>
        <begin position="160"/>
        <end position="305"/>
    </location>
</feature>
<organism evidence="7">
    <name type="scientific">Triticum aestivum</name>
    <name type="common">Wheat</name>
    <dbReference type="NCBI Taxonomy" id="4565"/>
    <lineage>
        <taxon>Eukaryota</taxon>
        <taxon>Viridiplantae</taxon>
        <taxon>Streptophyta</taxon>
        <taxon>Embryophyta</taxon>
        <taxon>Tracheophyta</taxon>
        <taxon>Spermatophyta</taxon>
        <taxon>Magnoliopsida</taxon>
        <taxon>Liliopsida</taxon>
        <taxon>Poales</taxon>
        <taxon>Poaceae</taxon>
        <taxon>BOP clade</taxon>
        <taxon>Pooideae</taxon>
        <taxon>Triticodae</taxon>
        <taxon>Triticeae</taxon>
        <taxon>Triticinae</taxon>
        <taxon>Triticum</taxon>
    </lineage>
</organism>
<dbReference type="SUPFAM" id="SSF51101">
    <property type="entry name" value="Mannose-binding lectins"/>
    <property type="match status" value="1"/>
</dbReference>
<evidence type="ECO:0000313" key="7">
    <source>
        <dbReference type="EnsemblPlants" id="TraesCS7A02G554700.1"/>
    </source>
</evidence>
<evidence type="ECO:0000256" key="1">
    <source>
        <dbReference type="ARBA" id="ARBA00010746"/>
    </source>
</evidence>
<dbReference type="Gramene" id="TraesPARA_EIv1.0_2360510.1">
    <property type="protein sequence ID" value="TraesPARA_EIv1.0_2360510.1.CDS"/>
    <property type="gene ID" value="TraesPARA_EIv1.0_2360510"/>
</dbReference>
<dbReference type="GO" id="GO:0009699">
    <property type="term" value="P:phenylpropanoid biosynthetic process"/>
    <property type="evidence" value="ECO:0007669"/>
    <property type="project" value="UniProtKB-ARBA"/>
</dbReference>
<dbReference type="CDD" id="cd09612">
    <property type="entry name" value="Jacalin"/>
    <property type="match status" value="1"/>
</dbReference>
<dbReference type="Gramene" id="TraesWEE_scaffold_112031_01G000200.1">
    <property type="protein sequence ID" value="TraesWEE_scaffold_112031_01G000200.1"/>
    <property type="gene ID" value="TraesWEE_scaffold_112031_01G000200"/>
</dbReference>
<dbReference type="OrthoDB" id="593650at2759"/>
<dbReference type="InterPro" id="IPR033734">
    <property type="entry name" value="Jacalin-like_lectin_dom_plant"/>
</dbReference>
<dbReference type="Pfam" id="PF03018">
    <property type="entry name" value="Dirigent"/>
    <property type="match status" value="1"/>
</dbReference>
<gene>
    <name evidence="7" type="primary">LOC123175854</name>
</gene>
<reference evidence="7" key="1">
    <citation type="submission" date="2018-08" db="EMBL/GenBank/DDBJ databases">
        <authorList>
            <person name="Rossello M."/>
        </authorList>
    </citation>
    <scope>NUCLEOTIDE SEQUENCE [LARGE SCALE GENOMIC DNA]</scope>
    <source>
        <strain evidence="7">cv. Chinese Spring</strain>
    </source>
</reference>
<comment type="subunit">
    <text evidence="2 5">Homodimer.</text>
</comment>
<dbReference type="Gramene" id="TraesNORUn03G04800340.1">
    <property type="protein sequence ID" value="TraesNORUn03G04800340.1"/>
    <property type="gene ID" value="TraesNORUn03G04800340"/>
</dbReference>
<dbReference type="Proteomes" id="UP000019116">
    <property type="component" value="Chromosome Un"/>
</dbReference>
<comment type="subcellular location">
    <subcellularLocation>
        <location evidence="5">Secreted</location>
        <location evidence="5">Extracellular space</location>
        <location evidence="5">Apoplast</location>
    </subcellularLocation>
</comment>
<keyword evidence="5" id="KW-0052">Apoplast</keyword>
<dbReference type="Gramene" id="TraesCS7A03G1349400.1">
    <property type="protein sequence ID" value="TraesCS7A03G1349400.1.CDS"/>
    <property type="gene ID" value="TraesCS7A03G1349400"/>
</dbReference>
<dbReference type="Gramene" id="TraesCSU02G172200.1">
    <property type="protein sequence ID" value="TraesCSU02G172200.1"/>
    <property type="gene ID" value="TraesCSU02G172200"/>
</dbReference>
<dbReference type="Gramene" id="TraesCSU03G0222100.1">
    <property type="protein sequence ID" value="TraesCSU03G0222100.1.CDS"/>
    <property type="gene ID" value="TraesCSU03G0222100"/>
</dbReference>
<evidence type="ECO:0000259" key="6">
    <source>
        <dbReference type="PROSITE" id="PS51752"/>
    </source>
</evidence>
<dbReference type="InterPro" id="IPR004265">
    <property type="entry name" value="Dirigent"/>
</dbReference>
<dbReference type="Gene3D" id="2.100.10.30">
    <property type="entry name" value="Jacalin-like lectin domain"/>
    <property type="match status" value="1"/>
</dbReference>
<dbReference type="PROSITE" id="PS51752">
    <property type="entry name" value="JACALIN_LECTIN"/>
    <property type="match status" value="1"/>
</dbReference>
<evidence type="ECO:0000313" key="8">
    <source>
        <dbReference type="Proteomes" id="UP000019116"/>
    </source>
</evidence>
<dbReference type="AlphaFoldDB" id="A0A341YLK9"/>
<dbReference type="Gramene" id="TraesCS7A02G554700.1">
    <property type="protein sequence ID" value="TraesCS7A02G554700.1"/>
    <property type="gene ID" value="TraesCS7A02G554700"/>
</dbReference>
<evidence type="ECO:0000256" key="2">
    <source>
        <dbReference type="ARBA" id="ARBA00011738"/>
    </source>
</evidence>
<dbReference type="Gramene" id="TraesCAD_scaffold_158480_01G000100.1">
    <property type="protein sequence ID" value="TraesCAD_scaffold_158480_01G000100.1"/>
    <property type="gene ID" value="TraesCAD_scaffold_158480_01G000100"/>
</dbReference>
<dbReference type="Gramene" id="TraesPARA_EIv1.0_2360480.1">
    <property type="protein sequence ID" value="TraesPARA_EIv1.0_2360480.1.CDS"/>
    <property type="gene ID" value="TraesPARA_EIv1.0_2360480"/>
</dbReference>
<dbReference type="Gramene" id="TraesLAC7A03G03986730.1">
    <property type="protein sequence ID" value="TraesLAC7A03G03986730.1"/>
    <property type="gene ID" value="TraesLAC7A03G03986730"/>
</dbReference>
<dbReference type="InterPro" id="IPR036404">
    <property type="entry name" value="Jacalin-like_lectin_dom_sf"/>
</dbReference>
<dbReference type="InterPro" id="IPR044859">
    <property type="entry name" value="Allene_oxi_cyc_Dirigent"/>
</dbReference>
<dbReference type="Gene3D" id="2.40.480.10">
    <property type="entry name" value="Allene oxide cyclase-like"/>
    <property type="match status" value="1"/>
</dbReference>
<dbReference type="GO" id="GO:0048046">
    <property type="term" value="C:apoplast"/>
    <property type="evidence" value="ECO:0007669"/>
    <property type="project" value="UniProtKB-SubCell"/>
</dbReference>
<dbReference type="InterPro" id="IPR001229">
    <property type="entry name" value="Jacalin-like_lectin_dom"/>
</dbReference>
<accession>A0A341YLK9</accession>
<dbReference type="OMA" id="THTNFDA"/>
<dbReference type="Gramene" id="TraesCLE_scaffold_197577_01G000100.1">
    <property type="protein sequence ID" value="TraesCLE_scaffold_197577_01G000100.1"/>
    <property type="gene ID" value="TraesCLE_scaffold_197577_01G000100"/>
</dbReference>
<dbReference type="PANTHER" id="PTHR46506">
    <property type="entry name" value="OS05G0143600 PROTEIN"/>
    <property type="match status" value="1"/>
</dbReference>
<dbReference type="EnsemblPlants" id="TraesCS7A02G554700.1">
    <property type="protein sequence ID" value="TraesCS7A02G554700.1"/>
    <property type="gene ID" value="TraesCS7A02G554700"/>
</dbReference>
<name>A0A341YLK9_WHEAT</name>
<evidence type="ECO:0000256" key="3">
    <source>
        <dbReference type="ARBA" id="ARBA00022525"/>
    </source>
</evidence>
<dbReference type="Gramene" id="TraesSTA7A03G04029120.1">
    <property type="protein sequence ID" value="TraesSTA7A03G04029120.1"/>
    <property type="gene ID" value="TraesSTA7A03G04029120"/>
</dbReference>
<sequence length="305" mass="33201">MATHPNFDATPFGGSVENTEFKFSRLYWHHIYSGPSPNQLDITSADAKTGWGQTTVHNWTIYDGVGPNEKLVARAQGLHLYTGTWHNTFNILFEIEGFKKSTLQVMGVSVDEEGEWSIVGGTCEFAMARGVVTKRLHQKIDGGDIIELTIHGFCRKQITLTKSSPWGGNGGSVVDSDNPLKIESITILHEGVIGSIQYSYINQNGKRCTAGPWGSENPSRAEIVLGPGEIITQVSGTVTVHSNVQCVQTLKFVTNKQKTYGPYGNSANKKLGTPFSIMAPNGKAIVGFFGRTDKTFLNALGVYIA</sequence>
<dbReference type="Pfam" id="PF01419">
    <property type="entry name" value="Jacalin"/>
    <property type="match status" value="1"/>
</dbReference>
<proteinExistence type="inferred from homology"/>
<keyword evidence="8" id="KW-1185">Reference proteome</keyword>
<dbReference type="EnsemblPlants" id="TraesCSU02G172200.1">
    <property type="protein sequence ID" value="TraesCSU02G172200.1"/>
    <property type="gene ID" value="TraesCSU02G172200"/>
</dbReference>
<comment type="function">
    <text evidence="5">Dirigent proteins impart stereoselectivity on the phenoxy radical-coupling reaction, yielding optically active lignans from two molecules of coniferyl alcohol in the biosynthesis of lignans, flavonolignans, and alkaloids and thus plays a central role in plant secondary metabolism.</text>
</comment>
<reference evidence="7" key="2">
    <citation type="submission" date="2018-10" db="UniProtKB">
        <authorList>
            <consortium name="EnsemblPlants"/>
        </authorList>
    </citation>
    <scope>IDENTIFICATION</scope>
</reference>
<dbReference type="Proteomes" id="UP000019116">
    <property type="component" value="Chromosome 7A"/>
</dbReference>
<protein>
    <recommendedName>
        <fullName evidence="5">Dirigent protein</fullName>
    </recommendedName>
</protein>
<dbReference type="SMR" id="A0A341YLK9"/>
<keyword evidence="3 5" id="KW-0964">Secreted</keyword>